<name>A0A1I6IBF4_9EURY</name>
<evidence type="ECO:0000259" key="5">
    <source>
        <dbReference type="PROSITE" id="PS51379"/>
    </source>
</evidence>
<keyword evidence="4" id="KW-0249">Electron transport</keyword>
<keyword evidence="7" id="KW-1185">Reference proteome</keyword>
<dbReference type="PANTHER" id="PTHR47153:SF2">
    <property type="entry name" value="LACTATE UTILIZATION PROTEIN B"/>
    <property type="match status" value="1"/>
</dbReference>
<dbReference type="EMBL" id="FOYS01000005">
    <property type="protein sequence ID" value="SFR63959.1"/>
    <property type="molecule type" value="Genomic_DNA"/>
</dbReference>
<dbReference type="InterPro" id="IPR009051">
    <property type="entry name" value="Helical_ferredxn"/>
</dbReference>
<dbReference type="Gene3D" id="1.10.1060.10">
    <property type="entry name" value="Alpha-helical ferredoxin"/>
    <property type="match status" value="1"/>
</dbReference>
<proteinExistence type="predicted"/>
<feature type="domain" description="4Fe-4S ferredoxin-type" evidence="5">
    <location>
        <begin position="367"/>
        <end position="395"/>
    </location>
</feature>
<dbReference type="SUPFAM" id="SSF46548">
    <property type="entry name" value="alpha-helical ferredoxin"/>
    <property type="match status" value="1"/>
</dbReference>
<evidence type="ECO:0000256" key="3">
    <source>
        <dbReference type="ARBA" id="ARBA00022737"/>
    </source>
</evidence>
<evidence type="ECO:0000313" key="7">
    <source>
        <dbReference type="Proteomes" id="UP000243250"/>
    </source>
</evidence>
<dbReference type="InterPro" id="IPR024185">
    <property type="entry name" value="FTHF_cligase-like_sf"/>
</dbReference>
<dbReference type="GO" id="GO:0051539">
    <property type="term" value="F:4 iron, 4 sulfur cluster binding"/>
    <property type="evidence" value="ECO:0007669"/>
    <property type="project" value="UniProtKB-KW"/>
</dbReference>
<keyword evidence="2" id="KW-0411">Iron-sulfur</keyword>
<dbReference type="Proteomes" id="UP000243250">
    <property type="component" value="Unassembled WGS sequence"/>
</dbReference>
<keyword evidence="1" id="KW-0813">Transport</keyword>
<dbReference type="PROSITE" id="PS51379">
    <property type="entry name" value="4FE4S_FER_2"/>
    <property type="match status" value="1"/>
</dbReference>
<dbReference type="RefSeq" id="WP_089882390.1">
    <property type="nucleotide sequence ID" value="NZ_FOYS01000005.1"/>
</dbReference>
<evidence type="ECO:0000256" key="1">
    <source>
        <dbReference type="ARBA" id="ARBA00022448"/>
    </source>
</evidence>
<dbReference type="InterPro" id="IPR003741">
    <property type="entry name" value="LUD_dom"/>
</dbReference>
<dbReference type="Pfam" id="PF13183">
    <property type="entry name" value="Fer4_8"/>
    <property type="match status" value="1"/>
</dbReference>
<keyword evidence="2" id="KW-0408">Iron</keyword>
<evidence type="ECO:0000256" key="4">
    <source>
        <dbReference type="ARBA" id="ARBA00022982"/>
    </source>
</evidence>
<sequence>MSRPERSKRERAARIRELLSTDGRHVAENVEPFNEGRYRRYAEMADTESYRTAARRIKEDAIERLPELVEEVTVTVEGNGGTVYLADDADDARRYVREVAAANDVRSAVKGKSMTTEEIALNEELESAGVAVHETDLAEFVLQLADEEASHIATPAVHKSREEIAALFDSVYDLDEPLETPEELTRFASDVLLERVKEADLGITGANFVTADTGTIALVTNEGNARKSAVTPPTTVAVAGIEKIVPSLADLPPFLNLIGPSGSGQDITAYVSFFTPPVASPAIDFDSPDTPGFGDADEREFHLVLVDNGRMQMREDDQLRETLYCVRCGACANSCANFQQVGGHAFGGETYSGGIATGWEAGVHGTDAAGEFNDLCTGCTRCVNACPVKIDIPWINTVVRDRLNRGASPGSFDSIVEGLTPDEEPPGLDAGKRLFGNVETLARWGSRTAPLSNAVAGSAIGRRVLERVAGVDSRRELPTFAGTTFREWFDARDGDGPDDPTRTAVLYPDVYTNHVQVERGKAAVRVLESLGVDVVVPTVRSSGRAPFSQGMVRTAEKHAEAVTEALNPEIDGGRDVVVVEPSDLAMFRDDYRHLLDEETRTTLAEHSYDLFEYVYGLLENGADATDLSDAAKRRDGETKLAYHSHCQQRTLGVETYTEAVLERLGYDVVSSEVECCGMAGSFGYKLEYYDLSVAVGERLRAQFTTPETADRRVVASGTSCVEQLDSLLARRAEHPIRVVDPADTESRDR</sequence>
<dbReference type="InterPro" id="IPR037171">
    <property type="entry name" value="NagB/RpiA_transferase-like"/>
</dbReference>
<dbReference type="SUPFAM" id="SSF100950">
    <property type="entry name" value="NagB/RpiA/CoA transferase-like"/>
    <property type="match status" value="1"/>
</dbReference>
<keyword evidence="2" id="KW-0004">4Fe-4S</keyword>
<gene>
    <name evidence="6" type="ORF">SAMN04488124_2979</name>
</gene>
<reference evidence="7" key="1">
    <citation type="submission" date="2016-10" db="EMBL/GenBank/DDBJ databases">
        <authorList>
            <person name="Varghese N."/>
            <person name="Submissions S."/>
        </authorList>
    </citation>
    <scope>NUCLEOTIDE SEQUENCE [LARGE SCALE GENOMIC DNA]</scope>
    <source>
        <strain evidence="7">CGMCC 1.8711</strain>
    </source>
</reference>
<protein>
    <submittedName>
        <fullName evidence="6">Iron-sulfur cluster-binding protein</fullName>
    </submittedName>
</protein>
<dbReference type="GO" id="GO:0016491">
    <property type="term" value="F:oxidoreductase activity"/>
    <property type="evidence" value="ECO:0007669"/>
    <property type="project" value="UniProtKB-ARBA"/>
</dbReference>
<dbReference type="PANTHER" id="PTHR47153">
    <property type="entry name" value="LACTATE UTILIZATION PROTEIN B"/>
    <property type="match status" value="1"/>
</dbReference>
<dbReference type="STRING" id="555875.SAMN04488124_2979"/>
<organism evidence="6 7">
    <name type="scientific">Halogeometricum limi</name>
    <dbReference type="NCBI Taxonomy" id="555875"/>
    <lineage>
        <taxon>Archaea</taxon>
        <taxon>Methanobacteriati</taxon>
        <taxon>Methanobacteriota</taxon>
        <taxon>Stenosarchaea group</taxon>
        <taxon>Halobacteria</taxon>
        <taxon>Halobacteriales</taxon>
        <taxon>Haloferacaceae</taxon>
        <taxon>Halogeometricum</taxon>
    </lineage>
</organism>
<evidence type="ECO:0000313" key="6">
    <source>
        <dbReference type="EMBL" id="SFR63959.1"/>
    </source>
</evidence>
<dbReference type="PROSITE" id="PS00198">
    <property type="entry name" value="4FE4S_FER_1"/>
    <property type="match status" value="1"/>
</dbReference>
<accession>A0A1I6IBF4</accession>
<evidence type="ECO:0000256" key="2">
    <source>
        <dbReference type="ARBA" id="ARBA00022485"/>
    </source>
</evidence>
<dbReference type="InterPro" id="IPR017896">
    <property type="entry name" value="4Fe4S_Fe-S-bd"/>
</dbReference>
<dbReference type="OrthoDB" id="230142at2157"/>
<dbReference type="Pfam" id="PF02589">
    <property type="entry name" value="LUD_dom"/>
    <property type="match status" value="1"/>
</dbReference>
<keyword evidence="2" id="KW-0479">Metal-binding</keyword>
<dbReference type="Gene3D" id="3.40.50.10420">
    <property type="entry name" value="NagB/RpiA/CoA transferase-like"/>
    <property type="match status" value="1"/>
</dbReference>
<dbReference type="GO" id="GO:0006089">
    <property type="term" value="P:lactate metabolic process"/>
    <property type="evidence" value="ECO:0007669"/>
    <property type="project" value="InterPro"/>
</dbReference>
<dbReference type="AlphaFoldDB" id="A0A1I6IBF4"/>
<dbReference type="InterPro" id="IPR017900">
    <property type="entry name" value="4Fe4S_Fe_S_CS"/>
</dbReference>
<keyword evidence="3" id="KW-0677">Repeat</keyword>
<dbReference type="InterPro" id="IPR004452">
    <property type="entry name" value="LutB/LldF"/>
</dbReference>